<accession>G3NXU0</accession>
<evidence type="ECO:0000256" key="1">
    <source>
        <dbReference type="SAM" id="MobiDB-lite"/>
    </source>
</evidence>
<evidence type="ECO:0000313" key="2">
    <source>
        <dbReference type="Ensembl" id="ENSGACP00000010160.1"/>
    </source>
</evidence>
<reference evidence="2" key="2">
    <citation type="submission" date="2024-04" db="UniProtKB">
        <authorList>
            <consortium name="Ensembl"/>
        </authorList>
    </citation>
    <scope>IDENTIFICATION</scope>
</reference>
<protein>
    <submittedName>
        <fullName evidence="2">Uncharacterized protein</fullName>
    </submittedName>
</protein>
<sequence length="155" mass="16867">MADGAEHPATTSEDQMEVESSALDFTAQRSRISVKNPHVRPPKDARSLLNMPSLDPTPSPHMSPKVPVGGPLGGLGFGIKLPGLGGGFPVLKKTKLVGRDENSPETLSQETKPEERSDTEDETQHKPKWMPPRHPGFGNPLMSELKTKLKKTTKE</sequence>
<dbReference type="InParanoid" id="G3NXU0"/>
<reference evidence="2" key="1">
    <citation type="submission" date="2006-01" db="EMBL/GenBank/DDBJ databases">
        <authorList>
            <person name="Lindblad-Toh K."/>
            <person name="Mauceli E."/>
            <person name="Grabherr M."/>
            <person name="Chang J.L."/>
            <person name="Lander E.S."/>
        </authorList>
    </citation>
    <scope>NUCLEOTIDE SEQUENCE [LARGE SCALE GENOMIC DNA]</scope>
</reference>
<dbReference type="Bgee" id="ENSGACG00000007666">
    <property type="expression patterns" value="Expressed in head kidney and 10 other cell types or tissues"/>
</dbReference>
<feature type="region of interest" description="Disordered" evidence="1">
    <location>
        <begin position="1"/>
        <end position="155"/>
    </location>
</feature>
<proteinExistence type="predicted"/>
<feature type="compositionally biased region" description="Gly residues" evidence="1">
    <location>
        <begin position="70"/>
        <end position="88"/>
    </location>
</feature>
<dbReference type="STRING" id="69293.ENSGACP00000010160"/>
<dbReference type="AlphaFoldDB" id="G3NXU0"/>
<dbReference type="Ensembl" id="ENSGACT00000010182.1">
    <property type="protein sequence ID" value="ENSGACP00000010160.1"/>
    <property type="gene ID" value="ENSGACG00000007666.1"/>
</dbReference>
<organism evidence="2">
    <name type="scientific">Gasterosteus aculeatus</name>
    <name type="common">Three-spined stickleback</name>
    <dbReference type="NCBI Taxonomy" id="69293"/>
    <lineage>
        <taxon>Eukaryota</taxon>
        <taxon>Metazoa</taxon>
        <taxon>Chordata</taxon>
        <taxon>Craniata</taxon>
        <taxon>Vertebrata</taxon>
        <taxon>Euteleostomi</taxon>
        <taxon>Actinopterygii</taxon>
        <taxon>Neopterygii</taxon>
        <taxon>Teleostei</taxon>
        <taxon>Neoteleostei</taxon>
        <taxon>Acanthomorphata</taxon>
        <taxon>Eupercaria</taxon>
        <taxon>Perciformes</taxon>
        <taxon>Cottioidei</taxon>
        <taxon>Gasterosteales</taxon>
        <taxon>Gasterosteidae</taxon>
        <taxon>Gasterosteus</taxon>
    </lineage>
</organism>
<name>G3NXU0_GASAC</name>